<proteinExistence type="predicted"/>
<keyword evidence="2" id="KW-0732">Signal</keyword>
<comment type="caution">
    <text evidence="3">The sequence shown here is derived from an EMBL/GenBank/DDBJ whole genome shotgun (WGS) entry which is preliminary data.</text>
</comment>
<feature type="signal peptide" evidence="2">
    <location>
        <begin position="1"/>
        <end position="21"/>
    </location>
</feature>
<evidence type="ECO:0000313" key="3">
    <source>
        <dbReference type="EMBL" id="MFK2876969.1"/>
    </source>
</evidence>
<evidence type="ECO:0000256" key="1">
    <source>
        <dbReference type="SAM" id="MobiDB-lite"/>
    </source>
</evidence>
<feature type="region of interest" description="Disordered" evidence="1">
    <location>
        <begin position="155"/>
        <end position="197"/>
    </location>
</feature>
<feature type="chain" id="PRO_5045891979" evidence="2">
    <location>
        <begin position="22"/>
        <end position="197"/>
    </location>
</feature>
<reference evidence="3 4" key="1">
    <citation type="submission" date="2020-10" db="EMBL/GenBank/DDBJ databases">
        <title>Phylogeny of dyella-like bacteria.</title>
        <authorList>
            <person name="Fu J."/>
        </authorList>
    </citation>
    <scope>NUCLEOTIDE SEQUENCE [LARGE SCALE GENOMIC DNA]</scope>
    <source>
        <strain evidence="3 4">KACC 19113</strain>
    </source>
</reference>
<feature type="compositionally biased region" description="Polar residues" evidence="1">
    <location>
        <begin position="159"/>
        <end position="175"/>
    </location>
</feature>
<protein>
    <submittedName>
        <fullName evidence="3">Uncharacterized protein</fullName>
    </submittedName>
</protein>
<dbReference type="EMBL" id="JADIKK010000008">
    <property type="protein sequence ID" value="MFK2876969.1"/>
    <property type="molecule type" value="Genomic_DNA"/>
</dbReference>
<evidence type="ECO:0000256" key="2">
    <source>
        <dbReference type="SAM" id="SignalP"/>
    </source>
</evidence>
<feature type="compositionally biased region" description="Low complexity" evidence="1">
    <location>
        <begin position="176"/>
        <end position="197"/>
    </location>
</feature>
<name>A0ABW8J442_9GAMM</name>
<dbReference type="RefSeq" id="WP_404613019.1">
    <property type="nucleotide sequence ID" value="NZ_JADIKK010000008.1"/>
</dbReference>
<dbReference type="Proteomes" id="UP001620339">
    <property type="component" value="Unassembled WGS sequence"/>
</dbReference>
<gene>
    <name evidence="3" type="ORF">ISP25_07820</name>
</gene>
<organism evidence="3 4">
    <name type="scientific">Rhodanobacter hydrolyticus</name>
    <dbReference type="NCBI Taxonomy" id="2250595"/>
    <lineage>
        <taxon>Bacteria</taxon>
        <taxon>Pseudomonadati</taxon>
        <taxon>Pseudomonadota</taxon>
        <taxon>Gammaproteobacteria</taxon>
        <taxon>Lysobacterales</taxon>
        <taxon>Rhodanobacteraceae</taxon>
        <taxon>Rhodanobacter</taxon>
    </lineage>
</organism>
<evidence type="ECO:0000313" key="4">
    <source>
        <dbReference type="Proteomes" id="UP001620339"/>
    </source>
</evidence>
<keyword evidence="4" id="KW-1185">Reference proteome</keyword>
<accession>A0ABW8J442</accession>
<sequence length="197" mass="21353">MRMQLLSAAAVALLVNTGAIANDLMTLNPFPHRVEPVLVQVDTHGKVTEASPAYSLPPKMGRLLNTNLGEMIHAPAIDKSGKPIPSQFVMNVALQAKPSGAGNYEAHFAYVSTEPVPPGSWYWVHLDGDRLALASRDRFPSGRRFMPMEHYHGGYQPNYRGSNRPSPATATPAVQNATYNSPNTSNTSSSSQSSHTR</sequence>